<dbReference type="Proteomes" id="UP001367508">
    <property type="component" value="Unassembled WGS sequence"/>
</dbReference>
<reference evidence="1 2" key="1">
    <citation type="submission" date="2024-01" db="EMBL/GenBank/DDBJ databases">
        <title>The genomes of 5 underutilized Papilionoideae crops provide insights into root nodulation and disease resistanc.</title>
        <authorList>
            <person name="Jiang F."/>
        </authorList>
    </citation>
    <scope>NUCLEOTIDE SEQUENCE [LARGE SCALE GENOMIC DNA]</scope>
    <source>
        <strain evidence="1">LVBAO_FW01</strain>
        <tissue evidence="1">Leaves</tissue>
    </source>
</reference>
<gene>
    <name evidence="1" type="ORF">VNO77_06057</name>
</gene>
<sequence length="67" mass="7403">MVGRSLDASGQRLGAAVWSKAIKIKKEKDPKHVRLGYSDFESSISSHRHSLRSAISFSGLFSNLIPF</sequence>
<evidence type="ECO:0000313" key="2">
    <source>
        <dbReference type="Proteomes" id="UP001367508"/>
    </source>
</evidence>
<dbReference type="AlphaFoldDB" id="A0AAN9N061"/>
<keyword evidence="2" id="KW-1185">Reference proteome</keyword>
<proteinExistence type="predicted"/>
<accession>A0AAN9N061</accession>
<comment type="caution">
    <text evidence="1">The sequence shown here is derived from an EMBL/GenBank/DDBJ whole genome shotgun (WGS) entry which is preliminary data.</text>
</comment>
<name>A0AAN9N061_CANGL</name>
<organism evidence="1 2">
    <name type="scientific">Canavalia gladiata</name>
    <name type="common">Sword bean</name>
    <name type="synonym">Dolichos gladiatus</name>
    <dbReference type="NCBI Taxonomy" id="3824"/>
    <lineage>
        <taxon>Eukaryota</taxon>
        <taxon>Viridiplantae</taxon>
        <taxon>Streptophyta</taxon>
        <taxon>Embryophyta</taxon>
        <taxon>Tracheophyta</taxon>
        <taxon>Spermatophyta</taxon>
        <taxon>Magnoliopsida</taxon>
        <taxon>eudicotyledons</taxon>
        <taxon>Gunneridae</taxon>
        <taxon>Pentapetalae</taxon>
        <taxon>rosids</taxon>
        <taxon>fabids</taxon>
        <taxon>Fabales</taxon>
        <taxon>Fabaceae</taxon>
        <taxon>Papilionoideae</taxon>
        <taxon>50 kb inversion clade</taxon>
        <taxon>NPAAA clade</taxon>
        <taxon>indigoferoid/millettioid clade</taxon>
        <taxon>Phaseoleae</taxon>
        <taxon>Canavalia</taxon>
    </lineage>
</organism>
<protein>
    <submittedName>
        <fullName evidence="1">Uncharacterized protein</fullName>
    </submittedName>
</protein>
<dbReference type="EMBL" id="JAYMYQ010000001">
    <property type="protein sequence ID" value="KAK7363897.1"/>
    <property type="molecule type" value="Genomic_DNA"/>
</dbReference>
<evidence type="ECO:0000313" key="1">
    <source>
        <dbReference type="EMBL" id="KAK7363897.1"/>
    </source>
</evidence>